<evidence type="ECO:0000313" key="3">
    <source>
        <dbReference type="Proteomes" id="UP000242699"/>
    </source>
</evidence>
<accession>A0A2T2WVD5</accession>
<evidence type="ECO:0000256" key="1">
    <source>
        <dbReference type="ARBA" id="ARBA00009458"/>
    </source>
</evidence>
<evidence type="ECO:0000313" key="2">
    <source>
        <dbReference type="EMBL" id="PSR26182.1"/>
    </source>
</evidence>
<protein>
    <submittedName>
        <fullName evidence="2">Uncharacterized protein</fullName>
    </submittedName>
</protein>
<name>A0A2T2WVD5_9FIRM</name>
<dbReference type="PROSITE" id="PS01258">
    <property type="entry name" value="BH2"/>
    <property type="match status" value="1"/>
</dbReference>
<sequence length="121" mass="13596">MSTVVSVNNAKVVLKMDPLEQLLRDDGDAATQPLVSLLQWAIQHPQAVPNEYHDGLLQARSPEDSLWMSLIIGMLVKRYDPGQMPPWAQWQGLWTWIARNGGWDTGLLWTSVLNASTSRES</sequence>
<organism evidence="2 3">
    <name type="scientific">Sulfobacillus benefaciens</name>
    <dbReference type="NCBI Taxonomy" id="453960"/>
    <lineage>
        <taxon>Bacteria</taxon>
        <taxon>Bacillati</taxon>
        <taxon>Bacillota</taxon>
        <taxon>Clostridia</taxon>
        <taxon>Eubacteriales</taxon>
        <taxon>Clostridiales Family XVII. Incertae Sedis</taxon>
        <taxon>Sulfobacillus</taxon>
    </lineage>
</organism>
<dbReference type="AlphaFoldDB" id="A0A2T2WVD5"/>
<comment type="caution">
    <text evidence="2">The sequence shown here is derived from an EMBL/GenBank/DDBJ whole genome shotgun (WGS) entry which is preliminary data.</text>
</comment>
<proteinExistence type="inferred from homology"/>
<reference evidence="2 3" key="1">
    <citation type="journal article" date="2014" name="BMC Genomics">
        <title>Comparison of environmental and isolate Sulfobacillus genomes reveals diverse carbon, sulfur, nitrogen, and hydrogen metabolisms.</title>
        <authorList>
            <person name="Justice N.B."/>
            <person name="Norman A."/>
            <person name="Brown C.T."/>
            <person name="Singh A."/>
            <person name="Thomas B.C."/>
            <person name="Banfield J.F."/>
        </authorList>
    </citation>
    <scope>NUCLEOTIDE SEQUENCE [LARGE SCALE GENOMIC DNA]</scope>
    <source>
        <strain evidence="2">AMDSBA1</strain>
    </source>
</reference>
<comment type="similarity">
    <text evidence="1">Belongs to the Bcl-2 family.</text>
</comment>
<dbReference type="EMBL" id="PXYT01000040">
    <property type="protein sequence ID" value="PSR26182.1"/>
    <property type="molecule type" value="Genomic_DNA"/>
</dbReference>
<dbReference type="InterPro" id="IPR020726">
    <property type="entry name" value="Bcl2_BH2_motif_CS"/>
</dbReference>
<gene>
    <name evidence="2" type="ORF">C7B43_14570</name>
</gene>
<dbReference type="Proteomes" id="UP000242699">
    <property type="component" value="Unassembled WGS sequence"/>
</dbReference>